<gene>
    <name evidence="1" type="ORF">OMO38_10265</name>
</gene>
<sequence length="162" mass="18578">MIDKKIQEALAKLKNRKVETFPAKIISVDKTEGTCVINDGDIEFADVALSASIEENGKRFHLFPKVGSFVLVSPVNEDLHRLYIEFFSEIESVDLNIAETQLQIDKDGFLLKKENETLKKMMDDFLQACRNMVFQTNAGITIELLNDVEFKNLQTRFNQFLK</sequence>
<accession>A0ABT3HYY1</accession>
<reference evidence="1" key="1">
    <citation type="submission" date="2022-10" db="EMBL/GenBank/DDBJ databases">
        <title>Chryseobacterium babae sp. nov. isolated from the gut of the beetle Oryctes rhinoceros, and Chryseobacterium kimseyorum sp. nov., isolated from a stick insect rearing cage.</title>
        <authorList>
            <person name="Shelomi M."/>
            <person name="Han C.-J."/>
            <person name="Chen W.-M."/>
            <person name="Chen H.-K."/>
            <person name="Liaw S.-J."/>
            <person name="Muhle E."/>
            <person name="Clermont D."/>
        </authorList>
    </citation>
    <scope>NUCLEOTIDE SEQUENCE</scope>
    <source>
        <strain evidence="1">09-1422</strain>
    </source>
</reference>
<protein>
    <submittedName>
        <fullName evidence="1">Uncharacterized protein</fullName>
    </submittedName>
</protein>
<dbReference type="EMBL" id="JAPDHW010000006">
    <property type="protein sequence ID" value="MCW3168905.1"/>
    <property type="molecule type" value="Genomic_DNA"/>
</dbReference>
<dbReference type="Proteomes" id="UP001163731">
    <property type="component" value="Unassembled WGS sequence"/>
</dbReference>
<organism evidence="1 2">
    <name type="scientific">Chryseobacterium kimseyorum</name>
    <dbReference type="NCBI Taxonomy" id="2984028"/>
    <lineage>
        <taxon>Bacteria</taxon>
        <taxon>Pseudomonadati</taxon>
        <taxon>Bacteroidota</taxon>
        <taxon>Flavobacteriia</taxon>
        <taxon>Flavobacteriales</taxon>
        <taxon>Weeksellaceae</taxon>
        <taxon>Chryseobacterium group</taxon>
        <taxon>Chryseobacterium</taxon>
    </lineage>
</organism>
<comment type="caution">
    <text evidence="1">The sequence shown here is derived from an EMBL/GenBank/DDBJ whole genome shotgun (WGS) entry which is preliminary data.</text>
</comment>
<proteinExistence type="predicted"/>
<evidence type="ECO:0000313" key="1">
    <source>
        <dbReference type="EMBL" id="MCW3168905.1"/>
    </source>
</evidence>
<name>A0ABT3HYY1_9FLAO</name>
<evidence type="ECO:0000313" key="2">
    <source>
        <dbReference type="Proteomes" id="UP001163731"/>
    </source>
</evidence>
<keyword evidence="2" id="KW-1185">Reference proteome</keyword>
<dbReference type="RefSeq" id="WP_264750087.1">
    <property type="nucleotide sequence ID" value="NZ_JAPDHW010000006.1"/>
</dbReference>